<evidence type="ECO:0000313" key="4">
    <source>
        <dbReference type="Proteomes" id="UP001164459"/>
    </source>
</evidence>
<evidence type="ECO:0000256" key="2">
    <source>
        <dbReference type="SAM" id="SignalP"/>
    </source>
</evidence>
<evidence type="ECO:0000256" key="1">
    <source>
        <dbReference type="SAM" id="MobiDB-lite"/>
    </source>
</evidence>
<feature type="signal peptide" evidence="2">
    <location>
        <begin position="1"/>
        <end position="28"/>
    </location>
</feature>
<dbReference type="Proteomes" id="UP001164459">
    <property type="component" value="Chromosome"/>
</dbReference>
<evidence type="ECO:0008006" key="5">
    <source>
        <dbReference type="Google" id="ProtNLM"/>
    </source>
</evidence>
<protein>
    <recommendedName>
        <fullName evidence="5">F5/8 type C domain-containing protein</fullName>
    </recommendedName>
</protein>
<feature type="compositionally biased region" description="Polar residues" evidence="1">
    <location>
        <begin position="35"/>
        <end position="87"/>
    </location>
</feature>
<dbReference type="EMBL" id="CP114040">
    <property type="protein sequence ID" value="WAS98696.1"/>
    <property type="molecule type" value="Genomic_DNA"/>
</dbReference>
<feature type="region of interest" description="Disordered" evidence="1">
    <location>
        <begin position="34"/>
        <end position="112"/>
    </location>
</feature>
<dbReference type="InterPro" id="IPR018130">
    <property type="entry name" value="Ribosomal_uS2_CS"/>
</dbReference>
<dbReference type="RefSeq" id="WP_269041054.1">
    <property type="nucleotide sequence ID" value="NZ_CP114040.1"/>
</dbReference>
<keyword evidence="4" id="KW-1185">Reference proteome</keyword>
<evidence type="ECO:0000313" key="3">
    <source>
        <dbReference type="EMBL" id="WAS98696.1"/>
    </source>
</evidence>
<organism evidence="3 4">
    <name type="scientific">Nannocystis punicea</name>
    <dbReference type="NCBI Taxonomy" id="2995304"/>
    <lineage>
        <taxon>Bacteria</taxon>
        <taxon>Pseudomonadati</taxon>
        <taxon>Myxococcota</taxon>
        <taxon>Polyangia</taxon>
        <taxon>Nannocystales</taxon>
        <taxon>Nannocystaceae</taxon>
        <taxon>Nannocystis</taxon>
    </lineage>
</organism>
<keyword evidence="2" id="KW-0732">Signal</keyword>
<name>A0ABY7HH98_9BACT</name>
<gene>
    <name evidence="3" type="ORF">O0S08_21390</name>
</gene>
<accession>A0ABY7HH98</accession>
<dbReference type="PROSITE" id="PS00962">
    <property type="entry name" value="RIBOSOMAL_S2_1"/>
    <property type="match status" value="1"/>
</dbReference>
<feature type="chain" id="PRO_5045347256" description="F5/8 type C domain-containing protein" evidence="2">
    <location>
        <begin position="29"/>
        <end position="351"/>
    </location>
</feature>
<sequence>MLGASRPTPTLVRLSLVLAAAAHLGACAGGDPGIGSTNPFDSQGNGSNATPGTETGQPGSETDPTPTAGGSMSDSETTAPTGPSSESDPTGSDPTGDPTPGTTTLPDPNCVDDDGDLHGEGCSAGPDCDDASYNSWESCGVCVDADMDGFWVGCDQYGPDDPGPDCDDANPDASDASDCECAVTPPEKASDTCAEGMPGALGVIAEGGVVPPIKGSITGIDNGPGNGQEDWYWVEFPEAMAMGNRPNAGKLAAVFAVNPGDPANPDYRFEVYTACNKMPFEGLNATYGPGTPPAREWEFFDAHTPPNPNPNPNPNYLNNVPWPAKVFIRVIRVANDQSCSEYTLQVSRLPT</sequence>
<proteinExistence type="predicted"/>
<feature type="compositionally biased region" description="Low complexity" evidence="1">
    <location>
        <begin position="88"/>
        <end position="108"/>
    </location>
</feature>
<reference evidence="3" key="1">
    <citation type="submission" date="2022-11" db="EMBL/GenBank/DDBJ databases">
        <title>Minimal conservation of predation-associated metabolite biosynthetic gene clusters underscores biosynthetic potential of Myxococcota including descriptions for ten novel species: Archangium lansinium sp. nov., Myxococcus landrumus sp. nov., Nannocystis bai.</title>
        <authorList>
            <person name="Ahearne A."/>
            <person name="Stevens C."/>
            <person name="Dowd S."/>
        </authorList>
    </citation>
    <scope>NUCLEOTIDE SEQUENCE</scope>
    <source>
        <strain evidence="3">Fl3</strain>
    </source>
</reference>